<keyword evidence="3 6" id="KW-0547">Nucleotide-binding</keyword>
<dbReference type="Gene3D" id="3.30.200.20">
    <property type="entry name" value="Phosphorylase Kinase, domain 1"/>
    <property type="match status" value="1"/>
</dbReference>
<feature type="domain" description="Protein kinase" evidence="7">
    <location>
        <begin position="100"/>
        <end position="415"/>
    </location>
</feature>
<keyword evidence="4 8" id="KW-0418">Kinase</keyword>
<dbReference type="GO" id="GO:0005737">
    <property type="term" value="C:cytoplasm"/>
    <property type="evidence" value="ECO:0000318"/>
    <property type="project" value="GO_Central"/>
</dbReference>
<dbReference type="GO" id="GO:0004674">
    <property type="term" value="F:protein serine/threonine kinase activity"/>
    <property type="evidence" value="ECO:0000318"/>
    <property type="project" value="GO_Central"/>
</dbReference>
<keyword evidence="5 6" id="KW-0067">ATP-binding</keyword>
<dbReference type="Proteomes" id="UP000000600">
    <property type="component" value="Unassembled WGS sequence"/>
</dbReference>
<evidence type="ECO:0000256" key="3">
    <source>
        <dbReference type="ARBA" id="ARBA00022741"/>
    </source>
</evidence>
<evidence type="ECO:0000313" key="10">
    <source>
        <dbReference type="Proteomes" id="UP000000600"/>
    </source>
</evidence>
<evidence type="ECO:0000259" key="7">
    <source>
        <dbReference type="PROSITE" id="PS50011"/>
    </source>
</evidence>
<dbReference type="OrthoDB" id="9332038at2759"/>
<dbReference type="PANTHER" id="PTHR24058">
    <property type="entry name" value="DUAL SPECIFICITY PROTEIN KINASE"/>
    <property type="match status" value="1"/>
</dbReference>
<dbReference type="GeneID" id="79573844"/>
<dbReference type="EMBL" id="CR548612">
    <property type="protein sequence ID" value="CAH03391.1"/>
    <property type="molecule type" value="Genomic_DNA"/>
</dbReference>
<dbReference type="GeneID" id="5009075"/>
<keyword evidence="1" id="KW-0723">Serine/threonine-protein kinase</keyword>
<dbReference type="PANTHER" id="PTHR24058:SF17">
    <property type="entry name" value="HOMEODOMAIN INTERACTING PROTEIN KINASE, ISOFORM D"/>
    <property type="match status" value="1"/>
</dbReference>
<evidence type="ECO:0000256" key="2">
    <source>
        <dbReference type="ARBA" id="ARBA00022679"/>
    </source>
</evidence>
<dbReference type="PROSITE" id="PS00107">
    <property type="entry name" value="PROTEIN_KINASE_ATP"/>
    <property type="match status" value="1"/>
</dbReference>
<dbReference type="RefSeq" id="XP_001347018.1">
    <property type="nucleotide sequence ID" value="XM_001346982.1"/>
</dbReference>
<gene>
    <name evidence="9" type="ORF">GSPATT00000328001</name>
    <name evidence="8" type="ORF">PTMB.194c</name>
</gene>
<dbReference type="GO" id="GO:0004713">
    <property type="term" value="F:protein tyrosine kinase activity"/>
    <property type="evidence" value="ECO:0000318"/>
    <property type="project" value="GO_Central"/>
</dbReference>
<dbReference type="SUPFAM" id="SSF56112">
    <property type="entry name" value="Protein kinase-like (PK-like)"/>
    <property type="match status" value="1"/>
</dbReference>
<dbReference type="OMA" id="ANWIGER"/>
<dbReference type="Gene3D" id="1.10.510.10">
    <property type="entry name" value="Transferase(Phosphotransferase) domain 1"/>
    <property type="match status" value="1"/>
</dbReference>
<dbReference type="RefSeq" id="XP_001423291.1">
    <property type="nucleotide sequence ID" value="XM_001423254.1"/>
</dbReference>
<dbReference type="SMART" id="SM00220">
    <property type="entry name" value="S_TKc"/>
    <property type="match status" value="1"/>
</dbReference>
<evidence type="ECO:0000256" key="1">
    <source>
        <dbReference type="ARBA" id="ARBA00022527"/>
    </source>
</evidence>
<dbReference type="eggNOG" id="KOG0667">
    <property type="taxonomic scope" value="Eukaryota"/>
</dbReference>
<sequence length="433" mass="50466">MFNLTLSFSQFGIQKSHFQLYDCQIESLNNKQLQRDKQPIHLVTTKIRELLQYAETISVTPRTLTHPNAAVYNDGLDNENYDLIVRLDDVIVNQKTNNQYIAKEWLGVGTFGSVYRCQKNNSNFAIKIIKNINAYNLQAMKEIKLIRLLNKKQEHESIIKLIDYFLFKNHVCIVFPLLGFNLEELLQETKYQGLSLCMIKNILKQVISGLEFLHSLNWVHCDIKPENLLFTDNTAKQIQIIDFGSASEVNIHLYYYIQSLYYRAPEIILGYKKTCAIDMWSLGCVAAQLYLGYPLFQGTSSFDQLSKILGLISITNFGLISNSPKCENYFIRQDQNFELKPMKMYENEFNINLPDPGIQNITDIQELYLEFNKSSLRTIQEMATMEDFVDLLKKLLEFDPTQRITASQCLQHPFLRDFQFNINDILKQDLQFQ</sequence>
<accession>Q6BG29</accession>
<reference evidence="8" key="4">
    <citation type="submission" date="2006-11" db="EMBL/GenBank/DDBJ databases">
        <title>Paramecium megabase sequencing project.</title>
        <authorList>
            <person name="Nowak J.K."/>
            <person name="Migdalski A."/>
            <person name="Gromadka R."/>
            <person name="Zagulski M."/>
        </authorList>
    </citation>
    <scope>NUCLEOTIDE SEQUENCE</scope>
    <source>
        <strain evidence="8">Stock d4-2</strain>
    </source>
</reference>
<name>Q6BG29_PARTE</name>
<dbReference type="CDD" id="cd14133">
    <property type="entry name" value="PKc_DYRK_like"/>
    <property type="match status" value="1"/>
</dbReference>
<dbReference type="EMBL" id="CT867985">
    <property type="protein sequence ID" value="CAK55893.1"/>
    <property type="molecule type" value="Genomic_DNA"/>
</dbReference>
<evidence type="ECO:0000313" key="9">
    <source>
        <dbReference type="EMBL" id="CAK55893.1"/>
    </source>
</evidence>
<protein>
    <submittedName>
        <fullName evidence="9">Chromosome undetermined scaffold_1, whole genome shotgun sequence</fullName>
    </submittedName>
    <submittedName>
        <fullName evidence="8">Protein kinase, putative</fullName>
    </submittedName>
</protein>
<dbReference type="KEGG" id="ptm:PTMB.194c"/>
<proteinExistence type="predicted"/>
<keyword evidence="10" id="KW-1185">Reference proteome</keyword>
<dbReference type="InterPro" id="IPR050494">
    <property type="entry name" value="Ser_Thr_dual-spec_kinase"/>
</dbReference>
<evidence type="ECO:0000256" key="6">
    <source>
        <dbReference type="PROSITE-ProRule" id="PRU10141"/>
    </source>
</evidence>
<feature type="binding site" evidence="6">
    <location>
        <position position="127"/>
    </location>
    <ligand>
        <name>ATP</name>
        <dbReference type="ChEBI" id="CHEBI:30616"/>
    </ligand>
</feature>
<evidence type="ECO:0000256" key="5">
    <source>
        <dbReference type="ARBA" id="ARBA00022840"/>
    </source>
</evidence>
<dbReference type="InterPro" id="IPR011009">
    <property type="entry name" value="Kinase-like_dom_sf"/>
</dbReference>
<dbReference type="InterPro" id="IPR017441">
    <property type="entry name" value="Protein_kinase_ATP_BS"/>
</dbReference>
<evidence type="ECO:0000313" key="8">
    <source>
        <dbReference type="EMBL" id="CAH03391.1"/>
    </source>
</evidence>
<dbReference type="AlphaFoldDB" id="Q6BG29"/>
<dbReference type="STRING" id="5888.Q6BG29"/>
<reference evidence="9 10" key="2">
    <citation type="journal article" date="2006" name="Nature">
        <title>Global trends of whole-genome duplications revealed by the ciliate Paramecium tetraurelia.</title>
        <authorList>
            <consortium name="Genoscope"/>
            <person name="Aury J.-M."/>
            <person name="Jaillon O."/>
            <person name="Duret L."/>
            <person name="Noel B."/>
            <person name="Jubin C."/>
            <person name="Porcel B.M."/>
            <person name="Segurens B."/>
            <person name="Daubin V."/>
            <person name="Anthouard V."/>
            <person name="Aiach N."/>
            <person name="Arnaiz O."/>
            <person name="Billaut A."/>
            <person name="Beisson J."/>
            <person name="Blanc I."/>
            <person name="Bouhouche K."/>
            <person name="Camara F."/>
            <person name="Duharcourt S."/>
            <person name="Guigo R."/>
            <person name="Gogendeau D."/>
            <person name="Katinka M."/>
            <person name="Keller A.-M."/>
            <person name="Kissmehl R."/>
            <person name="Klotz C."/>
            <person name="Koll F."/>
            <person name="Le Moue A."/>
            <person name="Lepere C."/>
            <person name="Malinsky S."/>
            <person name="Nowacki M."/>
            <person name="Nowak J.K."/>
            <person name="Plattner H."/>
            <person name="Poulain J."/>
            <person name="Ruiz F."/>
            <person name="Serrano V."/>
            <person name="Zagulski M."/>
            <person name="Dessen P."/>
            <person name="Betermier M."/>
            <person name="Weissenbach J."/>
            <person name="Scarpelli C."/>
            <person name="Schachter V."/>
            <person name="Sperling L."/>
            <person name="Meyer E."/>
            <person name="Cohen J."/>
            <person name="Wincker P."/>
        </authorList>
    </citation>
    <scope>NUCLEOTIDE SEQUENCE [LARGE SCALE GENOMIC DNA]</scope>
    <source>
        <strain evidence="9 10">Stock d4-2</strain>
    </source>
</reference>
<keyword evidence="2" id="KW-0808">Transferase</keyword>
<dbReference type="InParanoid" id="Q6BG29"/>
<dbReference type="Pfam" id="PF00069">
    <property type="entry name" value="Pkinase"/>
    <property type="match status" value="1"/>
</dbReference>
<reference evidence="8 10" key="1">
    <citation type="journal article" date="2004" name="Curr. Biol.">
        <title>High coding density on the largest Paramecium tetraurelia somatic chromosome.</title>
        <authorList>
            <person name="Zagulski M."/>
            <person name="Nowak J.K."/>
            <person name="Le Mouel A."/>
            <person name="Nowacki M."/>
            <person name="Migdalski A."/>
            <person name="Gromadka R."/>
            <person name="Noel B."/>
            <person name="Blanc I."/>
            <person name="Dessen P."/>
            <person name="Wincker P."/>
            <person name="Keller A.M."/>
            <person name="Cohen J."/>
            <person name="Meyer E."/>
            <person name="Sperling L."/>
        </authorList>
    </citation>
    <scope>NUCLEOTIDE SEQUENCE [LARGE SCALE GENOMIC DNA]</scope>
    <source>
        <strain evidence="8 10">Stock d4-2</strain>
    </source>
</reference>
<dbReference type="GO" id="GO:0005524">
    <property type="term" value="F:ATP binding"/>
    <property type="evidence" value="ECO:0007669"/>
    <property type="project" value="UniProtKB-UniRule"/>
</dbReference>
<evidence type="ECO:0000256" key="4">
    <source>
        <dbReference type="ARBA" id="ARBA00022777"/>
    </source>
</evidence>
<dbReference type="KEGG" id="ptm:GSPATT00000328001"/>
<dbReference type="HOGENOM" id="CLU_000288_5_15_1"/>
<dbReference type="PROSITE" id="PS50011">
    <property type="entry name" value="PROTEIN_KINASE_DOM"/>
    <property type="match status" value="1"/>
</dbReference>
<organism evidence="8 10">
    <name type="scientific">Paramecium tetraurelia</name>
    <dbReference type="NCBI Taxonomy" id="5888"/>
    <lineage>
        <taxon>Eukaryota</taxon>
        <taxon>Sar</taxon>
        <taxon>Alveolata</taxon>
        <taxon>Ciliophora</taxon>
        <taxon>Intramacronucleata</taxon>
        <taxon>Oligohymenophorea</taxon>
        <taxon>Peniculida</taxon>
        <taxon>Parameciidae</taxon>
        <taxon>Paramecium</taxon>
    </lineage>
</organism>
<dbReference type="InterPro" id="IPR000719">
    <property type="entry name" value="Prot_kinase_dom"/>
</dbReference>
<reference evidence="9" key="3">
    <citation type="submission" date="2006-03" db="EMBL/GenBank/DDBJ databases">
        <authorList>
            <consortium name="Genoscope"/>
        </authorList>
    </citation>
    <scope>NUCLEOTIDE SEQUENCE</scope>
    <source>
        <strain evidence="9">Stock d4-2</strain>
    </source>
</reference>